<gene>
    <name evidence="2" type="ORF">COLAER_00344</name>
</gene>
<organism evidence="2 3">
    <name type="scientific">Collinsella aerofaciens (strain ATCC 25986 / DSM 3979 / JCM 10188 / KCTC 3647 / NCTC 11838 / VPI 1003)</name>
    <dbReference type="NCBI Taxonomy" id="411903"/>
    <lineage>
        <taxon>Bacteria</taxon>
        <taxon>Bacillati</taxon>
        <taxon>Actinomycetota</taxon>
        <taxon>Coriobacteriia</taxon>
        <taxon>Coriobacteriales</taxon>
        <taxon>Coriobacteriaceae</taxon>
        <taxon>Collinsella</taxon>
    </lineage>
</organism>
<feature type="region of interest" description="Disordered" evidence="1">
    <location>
        <begin position="117"/>
        <end position="141"/>
    </location>
</feature>
<feature type="compositionally biased region" description="Basic residues" evidence="1">
    <location>
        <begin position="255"/>
        <end position="266"/>
    </location>
</feature>
<feature type="compositionally biased region" description="Basic and acidic residues" evidence="1">
    <location>
        <begin position="344"/>
        <end position="355"/>
    </location>
</feature>
<evidence type="ECO:0000256" key="1">
    <source>
        <dbReference type="SAM" id="MobiDB-lite"/>
    </source>
</evidence>
<evidence type="ECO:0000313" key="2">
    <source>
        <dbReference type="EMBL" id="EBA40672.1"/>
    </source>
</evidence>
<feature type="compositionally biased region" description="Basic residues" evidence="1">
    <location>
        <begin position="312"/>
        <end position="335"/>
    </location>
</feature>
<proteinExistence type="predicted"/>
<name>A4E7G4_COLAA</name>
<reference evidence="2 3" key="2">
    <citation type="submission" date="2007-04" db="EMBL/GenBank/DDBJ databases">
        <authorList>
            <person name="Fulton L."/>
            <person name="Clifton S."/>
            <person name="Fulton B."/>
            <person name="Xu J."/>
            <person name="Minx P."/>
            <person name="Mardis E.R."/>
            <person name="Wilson R.K."/>
        </authorList>
    </citation>
    <scope>NUCLEOTIDE SEQUENCE [LARGE SCALE GENOMIC DNA]</scope>
    <source>
        <strain evidence="3">ATCC 25986 / DSM 3979 / JCM 10188 / KCTC 3647 / NCTC 11838 / VPI 1003</strain>
    </source>
</reference>
<accession>A4E7G4</accession>
<sequence>MHRDCARMHQSFPCAPSPRLLRWHVRGEPPRLSTSSIIWGTAPFFNTFPHPFPHPAPPFHPQYVVKHPRAYVRKHNMLCLQQRRDATCGTPPFNLNLQVDLEAIFASFYMAFTSPPNSPTQGTCGPPPRRQVAKNGTGPRLPMRAQKHAAAIWGPSPNTYKYAGQRCVNDAPADAPPDRPRSVACGRHACRPAWSKYRHGPKSPAAHAGRHRPRACGWQRSGARYGDGAPPAPPDAHTARISHARPGATGDVRSYLKRPPRSRFRGHGPPSENVPQLHRASELAPRFPPAGTGVPLSPYRERVQSHRQYGYRPHRAPPTRSHANRIRRALPRWHGRASPSRPRGSLDRAEPRHPPPIDTPANAQPF</sequence>
<reference evidence="2 3" key="1">
    <citation type="submission" date="2007-01" db="EMBL/GenBank/DDBJ databases">
        <title>Draft genome sequence of Collinsella aerofaciens (ATCC 25986).</title>
        <authorList>
            <person name="Sudarsanam P."/>
            <person name="Ley R."/>
            <person name="Guruge J."/>
            <person name="Turnbaugh P.J."/>
            <person name="Mahowald M."/>
            <person name="Liep D."/>
            <person name="Gordon J."/>
        </authorList>
    </citation>
    <scope>NUCLEOTIDE SEQUENCE [LARGE SCALE GENOMIC DNA]</scope>
    <source>
        <strain evidence="3">ATCC 25986 / DSM 3979 / JCM 10188 / KCTC 3647 / NCTC 11838 / VPI 1003</strain>
    </source>
</reference>
<dbReference type="AlphaFoldDB" id="A4E7G4"/>
<dbReference type="EMBL" id="AAVN02000001">
    <property type="protein sequence ID" value="EBA40672.1"/>
    <property type="molecule type" value="Genomic_DNA"/>
</dbReference>
<dbReference type="Proteomes" id="UP000002979">
    <property type="component" value="Unassembled WGS sequence"/>
</dbReference>
<feature type="region of interest" description="Disordered" evidence="1">
    <location>
        <begin position="196"/>
        <end position="366"/>
    </location>
</feature>
<comment type="caution">
    <text evidence="2">The sequence shown here is derived from an EMBL/GenBank/DDBJ whole genome shotgun (WGS) entry which is preliminary data.</text>
</comment>
<protein>
    <submittedName>
        <fullName evidence="2">Uncharacterized protein</fullName>
    </submittedName>
</protein>
<evidence type="ECO:0000313" key="3">
    <source>
        <dbReference type="Proteomes" id="UP000002979"/>
    </source>
</evidence>